<dbReference type="InterPro" id="IPR038468">
    <property type="entry name" value="MmpS_C"/>
</dbReference>
<feature type="signal peptide" evidence="1">
    <location>
        <begin position="1"/>
        <end position="26"/>
    </location>
</feature>
<reference evidence="3" key="1">
    <citation type="journal article" date="2019" name="Int. J. Syst. Evol. Microbiol.">
        <title>The Global Catalogue of Microorganisms (GCM) 10K type strain sequencing project: providing services to taxonomists for standard genome sequencing and annotation.</title>
        <authorList>
            <consortium name="The Broad Institute Genomics Platform"/>
            <consortium name="The Broad Institute Genome Sequencing Center for Infectious Disease"/>
            <person name="Wu L."/>
            <person name="Ma J."/>
        </authorList>
    </citation>
    <scope>NUCLEOTIDE SEQUENCE [LARGE SCALE GENOMIC DNA]</scope>
    <source>
        <strain evidence="3">JCM 17338</strain>
    </source>
</reference>
<name>A0ABP7PKI4_9SPHI</name>
<dbReference type="Proteomes" id="UP001501081">
    <property type="component" value="Unassembled WGS sequence"/>
</dbReference>
<dbReference type="PROSITE" id="PS51257">
    <property type="entry name" value="PROKAR_LIPOPROTEIN"/>
    <property type="match status" value="1"/>
</dbReference>
<organism evidence="2 3">
    <name type="scientific">Pedobacter ginsengiterrae</name>
    <dbReference type="NCBI Taxonomy" id="871696"/>
    <lineage>
        <taxon>Bacteria</taxon>
        <taxon>Pseudomonadati</taxon>
        <taxon>Bacteroidota</taxon>
        <taxon>Sphingobacteriia</taxon>
        <taxon>Sphingobacteriales</taxon>
        <taxon>Sphingobacteriaceae</taxon>
        <taxon>Pedobacter</taxon>
    </lineage>
</organism>
<keyword evidence="3" id="KW-1185">Reference proteome</keyword>
<protein>
    <recommendedName>
        <fullName evidence="4">Lipoprotein</fullName>
    </recommendedName>
</protein>
<comment type="caution">
    <text evidence="2">The sequence shown here is derived from an EMBL/GenBank/DDBJ whole genome shotgun (WGS) entry which is preliminary data.</text>
</comment>
<feature type="chain" id="PRO_5046025510" description="Lipoprotein" evidence="1">
    <location>
        <begin position="27"/>
        <end position="134"/>
    </location>
</feature>
<gene>
    <name evidence="2" type="ORF">GCM10022246_18790</name>
</gene>
<evidence type="ECO:0008006" key="4">
    <source>
        <dbReference type="Google" id="ProtNLM"/>
    </source>
</evidence>
<dbReference type="RefSeq" id="WP_316755703.1">
    <property type="nucleotide sequence ID" value="NZ_BAABAK010000010.1"/>
</dbReference>
<keyword evidence="1" id="KW-0732">Signal</keyword>
<dbReference type="EMBL" id="BAABAK010000010">
    <property type="protein sequence ID" value="GAA3966096.1"/>
    <property type="molecule type" value="Genomic_DNA"/>
</dbReference>
<evidence type="ECO:0000256" key="1">
    <source>
        <dbReference type="SAM" id="SignalP"/>
    </source>
</evidence>
<evidence type="ECO:0000313" key="2">
    <source>
        <dbReference type="EMBL" id="GAA3966096.1"/>
    </source>
</evidence>
<proteinExistence type="predicted"/>
<sequence>MKSILKLLSFSLVVVLCLTISSCSKKSDDPSPTNSYPKKVSVEYRITSPSGLTTLYSIVRRNATGATELFSNQSLPYSYKFDMTAKQFDALLINGTSHTGGTIDCEIFVDGKSVDKKTGSGNTLTDITATYVFQ</sequence>
<accession>A0ABP7PKI4</accession>
<evidence type="ECO:0000313" key="3">
    <source>
        <dbReference type="Proteomes" id="UP001501081"/>
    </source>
</evidence>
<dbReference type="Gene3D" id="2.60.40.2880">
    <property type="entry name" value="MmpS1-5, C-terminal soluble domain"/>
    <property type="match status" value="1"/>
</dbReference>